<dbReference type="RefSeq" id="WP_077427322.1">
    <property type="nucleotide sequence ID" value="NZ_MLHH01000012.1"/>
</dbReference>
<dbReference type="STRING" id="1908258.BKK48_06465"/>
<dbReference type="Proteomes" id="UP000189437">
    <property type="component" value="Unassembled WGS sequence"/>
</dbReference>
<dbReference type="AlphaFoldDB" id="A0A1V3I9E6"/>
<evidence type="ECO:0000313" key="1">
    <source>
        <dbReference type="EMBL" id="OOF36386.1"/>
    </source>
</evidence>
<reference evidence="1 2" key="1">
    <citation type="submission" date="2016-10" db="EMBL/GenBank/DDBJ databases">
        <title>Rodentibacter gen. nov. and new species.</title>
        <authorList>
            <person name="Christensen H."/>
        </authorList>
    </citation>
    <scope>NUCLEOTIDE SEQUENCE [LARGE SCALE GENOMIC DNA]</scope>
    <source>
        <strain evidence="1 2">Ac69</strain>
    </source>
</reference>
<dbReference type="EMBL" id="MLHH01000012">
    <property type="protein sequence ID" value="OOF36386.1"/>
    <property type="molecule type" value="Genomic_DNA"/>
</dbReference>
<keyword evidence="2" id="KW-1185">Reference proteome</keyword>
<protein>
    <recommendedName>
        <fullName evidence="3">30S ribosomal protein S15</fullName>
    </recommendedName>
</protein>
<proteinExistence type="predicted"/>
<evidence type="ECO:0008006" key="3">
    <source>
        <dbReference type="Google" id="ProtNLM"/>
    </source>
</evidence>
<comment type="caution">
    <text evidence="1">The sequence shown here is derived from an EMBL/GenBank/DDBJ whole genome shotgun (WGS) entry which is preliminary data.</text>
</comment>
<name>A0A1V3I9E6_9PAST</name>
<sequence>MNVKLPKPTSQQVNYYIEKGKSLDNYVQQEKALNKLFDLMPNNHDVSEVLLKCSTLNDFYSTNIFSVYSVAKHILTIQKFDLRLKNGDLSLVNELQNVTISGVEKHFYSFATKYCSHHNPEMFPIYDSYVDKVLWEFNKEHSFSKFKRTDLKNYIEFKRVLVDFKNYFKLNEFTIKELDQYLWLLGKEKFSKTKSE</sequence>
<evidence type="ECO:0000313" key="2">
    <source>
        <dbReference type="Proteomes" id="UP000189437"/>
    </source>
</evidence>
<gene>
    <name evidence="1" type="ORF">BKK48_06465</name>
</gene>
<accession>A0A1V3I9E6</accession>
<organism evidence="1 2">
    <name type="scientific">Rodentibacter heidelbergensis</name>
    <dbReference type="NCBI Taxonomy" id="1908258"/>
    <lineage>
        <taxon>Bacteria</taxon>
        <taxon>Pseudomonadati</taxon>
        <taxon>Pseudomonadota</taxon>
        <taxon>Gammaproteobacteria</taxon>
        <taxon>Pasteurellales</taxon>
        <taxon>Pasteurellaceae</taxon>
        <taxon>Rodentibacter</taxon>
    </lineage>
</organism>
<dbReference type="OrthoDB" id="9792813at2"/>